<reference evidence="2 3" key="1">
    <citation type="journal article" date="2019" name="Appl. Microbiol. Biotechnol.">
        <title>Genome sequence of Isaria javanica and comparative genome analysis insights into family S53 peptidase evolution in fungal entomopathogens.</title>
        <authorList>
            <person name="Lin R."/>
            <person name="Zhang X."/>
            <person name="Xin B."/>
            <person name="Zou M."/>
            <person name="Gao Y."/>
            <person name="Qin F."/>
            <person name="Hu Q."/>
            <person name="Xie B."/>
            <person name="Cheng X."/>
        </authorList>
    </citation>
    <scope>NUCLEOTIDE SEQUENCE [LARGE SCALE GENOMIC DNA]</scope>
    <source>
        <strain evidence="2 3">IJ1G</strain>
    </source>
</reference>
<evidence type="ECO:0000313" key="2">
    <source>
        <dbReference type="EMBL" id="TQV96976.1"/>
    </source>
</evidence>
<feature type="compositionally biased region" description="Polar residues" evidence="1">
    <location>
        <begin position="88"/>
        <end position="114"/>
    </location>
</feature>
<proteinExistence type="predicted"/>
<feature type="region of interest" description="Disordered" evidence="1">
    <location>
        <begin position="1"/>
        <end position="21"/>
    </location>
</feature>
<dbReference type="AlphaFoldDB" id="A0A545V5J2"/>
<dbReference type="Proteomes" id="UP000315783">
    <property type="component" value="Unassembled WGS sequence"/>
</dbReference>
<comment type="caution">
    <text evidence="2">The sequence shown here is derived from an EMBL/GenBank/DDBJ whole genome shotgun (WGS) entry which is preliminary data.</text>
</comment>
<evidence type="ECO:0000256" key="1">
    <source>
        <dbReference type="SAM" id="MobiDB-lite"/>
    </source>
</evidence>
<gene>
    <name evidence="2" type="ORF">IF1G_04216</name>
</gene>
<dbReference type="OrthoDB" id="4869312at2759"/>
<name>A0A545V5J2_9HYPO</name>
<feature type="region of interest" description="Disordered" evidence="1">
    <location>
        <begin position="68"/>
        <end position="129"/>
    </location>
</feature>
<organism evidence="2 3">
    <name type="scientific">Cordyceps javanica</name>
    <dbReference type="NCBI Taxonomy" id="43265"/>
    <lineage>
        <taxon>Eukaryota</taxon>
        <taxon>Fungi</taxon>
        <taxon>Dikarya</taxon>
        <taxon>Ascomycota</taxon>
        <taxon>Pezizomycotina</taxon>
        <taxon>Sordariomycetes</taxon>
        <taxon>Hypocreomycetidae</taxon>
        <taxon>Hypocreales</taxon>
        <taxon>Cordycipitaceae</taxon>
        <taxon>Cordyceps</taxon>
    </lineage>
</organism>
<accession>A0A545V5J2</accession>
<dbReference type="EMBL" id="SPUK01000005">
    <property type="protein sequence ID" value="TQV96976.1"/>
    <property type="molecule type" value="Genomic_DNA"/>
</dbReference>
<feature type="compositionally biased region" description="Polar residues" evidence="1">
    <location>
        <begin position="7"/>
        <end position="16"/>
    </location>
</feature>
<protein>
    <submittedName>
        <fullName evidence="2">Uncharacterized protein</fullName>
    </submittedName>
</protein>
<keyword evidence="3" id="KW-1185">Reference proteome</keyword>
<sequence length="157" mass="16544">MPARLGTPQQGNSSHTLLPEETEKVFAEVVHTENIAESTEISPQQVPECTSQQLSTMVLDAFDSASTQLHTATEGGIADSVASPDAETVTSGSATGPQSPKLVENTTTPDTAQTKLPKKKPQTAEPQVAARGSYLYLPGLGFVYQEDGDELGEESAI</sequence>
<evidence type="ECO:0000313" key="3">
    <source>
        <dbReference type="Proteomes" id="UP000315783"/>
    </source>
</evidence>